<keyword evidence="1" id="KW-0812">Transmembrane</keyword>
<sequence length="43" mass="4781">MLAVHGRLAILFGLLICAQIGAALFHYFVREDGVLRRMLPGLK</sequence>
<evidence type="ECO:0000256" key="1">
    <source>
        <dbReference type="SAM" id="Phobius"/>
    </source>
</evidence>
<dbReference type="RefSeq" id="WP_377801810.1">
    <property type="nucleotide sequence ID" value="NZ_JBHSLW010000104.1"/>
</dbReference>
<reference evidence="3" key="1">
    <citation type="journal article" date="2019" name="Int. J. Syst. Evol. Microbiol.">
        <title>The Global Catalogue of Microorganisms (GCM) 10K type strain sequencing project: providing services to taxonomists for standard genome sequencing and annotation.</title>
        <authorList>
            <consortium name="The Broad Institute Genomics Platform"/>
            <consortium name="The Broad Institute Genome Sequencing Center for Infectious Disease"/>
            <person name="Wu L."/>
            <person name="Ma J."/>
        </authorList>
    </citation>
    <scope>NUCLEOTIDE SEQUENCE [LARGE SCALE GENOMIC DNA]</scope>
    <source>
        <strain evidence="3">NCAIM B.01391</strain>
    </source>
</reference>
<feature type="transmembrane region" description="Helical" evidence="1">
    <location>
        <begin position="6"/>
        <end position="29"/>
    </location>
</feature>
<gene>
    <name evidence="2" type="ORF">ACFPOB_29915</name>
</gene>
<comment type="caution">
    <text evidence="2">The sequence shown here is derived from an EMBL/GenBank/DDBJ whole genome shotgun (WGS) entry which is preliminary data.</text>
</comment>
<dbReference type="InterPro" id="IPR016174">
    <property type="entry name" value="Di-haem_cyt_TM"/>
</dbReference>
<keyword evidence="1" id="KW-0472">Membrane</keyword>
<keyword evidence="3" id="KW-1185">Reference proteome</keyword>
<accession>A0ABW0J1V8</accession>
<protein>
    <submittedName>
        <fullName evidence="2">Uncharacterized protein</fullName>
    </submittedName>
</protein>
<evidence type="ECO:0000313" key="3">
    <source>
        <dbReference type="Proteomes" id="UP001596053"/>
    </source>
</evidence>
<evidence type="ECO:0000313" key="2">
    <source>
        <dbReference type="EMBL" id="MFC5423753.1"/>
    </source>
</evidence>
<dbReference type="Proteomes" id="UP001596053">
    <property type="component" value="Unassembled WGS sequence"/>
</dbReference>
<proteinExistence type="predicted"/>
<dbReference type="EMBL" id="JBHSLW010000104">
    <property type="protein sequence ID" value="MFC5423753.1"/>
    <property type="molecule type" value="Genomic_DNA"/>
</dbReference>
<dbReference type="SUPFAM" id="SSF81342">
    <property type="entry name" value="Transmembrane di-heme cytochromes"/>
    <property type="match status" value="1"/>
</dbReference>
<name>A0ABW0J1V8_9HYPH</name>
<organism evidence="2 3">
    <name type="scientific">Bosea eneae</name>
    <dbReference type="NCBI Taxonomy" id="151454"/>
    <lineage>
        <taxon>Bacteria</taxon>
        <taxon>Pseudomonadati</taxon>
        <taxon>Pseudomonadota</taxon>
        <taxon>Alphaproteobacteria</taxon>
        <taxon>Hyphomicrobiales</taxon>
        <taxon>Boseaceae</taxon>
        <taxon>Bosea</taxon>
    </lineage>
</organism>
<keyword evidence="1" id="KW-1133">Transmembrane helix</keyword>